<dbReference type="EMBL" id="QVEU01000003">
    <property type="protein sequence ID" value="RGB76392.1"/>
    <property type="molecule type" value="Genomic_DNA"/>
</dbReference>
<evidence type="ECO:0000256" key="1">
    <source>
        <dbReference type="SAM" id="Phobius"/>
    </source>
</evidence>
<dbReference type="RefSeq" id="WP_117521324.1">
    <property type="nucleotide sequence ID" value="NZ_AP031484.1"/>
</dbReference>
<dbReference type="OrthoDB" id="1693213at2"/>
<keyword evidence="1" id="KW-0812">Transmembrane</keyword>
<protein>
    <submittedName>
        <fullName evidence="2">Uncharacterized protein</fullName>
    </submittedName>
</protein>
<dbReference type="AlphaFoldDB" id="A0A3E2TI84"/>
<sequence length="202" mass="23727">MKKRYKFNITRYIIYLIILVIAYHFVISHPFTNKEKTRDEIVSENIKDLEKSTNELKGLIKKDKDALNSFFYNEKTYEKIRGLIDTYPDDRELKINDNLKIILNQEGSPVKVRYKRAEFEIVNTKLAPTEDSQNKPEVITDVKVIENPNGINRFELIHDLKTYLVDSYGQNALNNFLDGIIRDTIIENKEIIDKLGKNNKEN</sequence>
<evidence type="ECO:0000313" key="2">
    <source>
        <dbReference type="EMBL" id="RGB76392.1"/>
    </source>
</evidence>
<keyword evidence="1" id="KW-0472">Membrane</keyword>
<feature type="transmembrane region" description="Helical" evidence="1">
    <location>
        <begin position="12"/>
        <end position="31"/>
    </location>
</feature>
<gene>
    <name evidence="2" type="ORF">DXA39_04275</name>
</gene>
<reference evidence="2 3" key="1">
    <citation type="submission" date="2018-08" db="EMBL/GenBank/DDBJ databases">
        <title>A genome reference for cultivated species of the human gut microbiota.</title>
        <authorList>
            <person name="Zou Y."/>
            <person name="Xue W."/>
            <person name="Luo G."/>
        </authorList>
    </citation>
    <scope>NUCLEOTIDE SEQUENCE [LARGE SCALE GENOMIC DNA]</scope>
    <source>
        <strain evidence="2 3">OF01-3</strain>
    </source>
</reference>
<name>A0A3E2TI84_9FIRM</name>
<keyword evidence="3" id="KW-1185">Reference proteome</keyword>
<keyword evidence="1" id="KW-1133">Transmembrane helix</keyword>
<dbReference type="Proteomes" id="UP000261011">
    <property type="component" value="Unassembled WGS sequence"/>
</dbReference>
<evidence type="ECO:0000313" key="3">
    <source>
        <dbReference type="Proteomes" id="UP000261011"/>
    </source>
</evidence>
<proteinExistence type="predicted"/>
<comment type="caution">
    <text evidence="2">The sequence shown here is derived from an EMBL/GenBank/DDBJ whole genome shotgun (WGS) entry which is preliminary data.</text>
</comment>
<organism evidence="2 3">
    <name type="scientific">Anaerococcus nagyae</name>
    <dbReference type="NCBI Taxonomy" id="1755241"/>
    <lineage>
        <taxon>Bacteria</taxon>
        <taxon>Bacillati</taxon>
        <taxon>Bacillota</taxon>
        <taxon>Tissierellia</taxon>
        <taxon>Tissierellales</taxon>
        <taxon>Peptoniphilaceae</taxon>
        <taxon>Anaerococcus</taxon>
    </lineage>
</organism>
<accession>A0A3E2TI84</accession>